<evidence type="ECO:0000256" key="5">
    <source>
        <dbReference type="SAM" id="Coils"/>
    </source>
</evidence>
<dbReference type="PROSITE" id="PS50111">
    <property type="entry name" value="CHEMOTAXIS_TRANSDUC_2"/>
    <property type="match status" value="1"/>
</dbReference>
<dbReference type="Proteomes" id="UP000595332">
    <property type="component" value="Chromosome"/>
</dbReference>
<dbReference type="GO" id="GO:0006935">
    <property type="term" value="P:chemotaxis"/>
    <property type="evidence" value="ECO:0007669"/>
    <property type="project" value="InterPro"/>
</dbReference>
<keyword evidence="5" id="KW-0175">Coiled coil</keyword>
<organism evidence="7 8">
    <name type="scientific">Neptunomonas japonica JAMM 1380</name>
    <dbReference type="NCBI Taxonomy" id="1441457"/>
    <lineage>
        <taxon>Bacteria</taxon>
        <taxon>Pseudomonadati</taxon>
        <taxon>Pseudomonadota</taxon>
        <taxon>Gammaproteobacteria</taxon>
        <taxon>Oceanospirillales</taxon>
        <taxon>Oceanospirillaceae</taxon>
        <taxon>Neptunomonas</taxon>
    </lineage>
</organism>
<protein>
    <submittedName>
        <fullName evidence="7">Methyl-accepting chemotaxis protein</fullName>
    </submittedName>
</protein>
<dbReference type="Pfam" id="PF00015">
    <property type="entry name" value="MCPsignal"/>
    <property type="match status" value="1"/>
</dbReference>
<dbReference type="AlphaFoldDB" id="A0A7R6P668"/>
<dbReference type="InterPro" id="IPR004089">
    <property type="entry name" value="MCPsignal_dom"/>
</dbReference>
<evidence type="ECO:0000256" key="1">
    <source>
        <dbReference type="ARBA" id="ARBA00004370"/>
    </source>
</evidence>
<gene>
    <name evidence="7" type="ORF">NEJAP_0124</name>
</gene>
<dbReference type="SMART" id="SM00283">
    <property type="entry name" value="MA"/>
    <property type="match status" value="1"/>
</dbReference>
<keyword evidence="8" id="KW-1185">Reference proteome</keyword>
<dbReference type="GO" id="GO:0004888">
    <property type="term" value="F:transmembrane signaling receptor activity"/>
    <property type="evidence" value="ECO:0007669"/>
    <property type="project" value="InterPro"/>
</dbReference>
<dbReference type="Gene3D" id="6.10.250.3200">
    <property type="match status" value="1"/>
</dbReference>
<dbReference type="InterPro" id="IPR025991">
    <property type="entry name" value="Chemoreceptor_zinc-bind_dom"/>
</dbReference>
<accession>A0A7R6P668</accession>
<feature type="coiled-coil region" evidence="5">
    <location>
        <begin position="4"/>
        <end position="45"/>
    </location>
</feature>
<evidence type="ECO:0000313" key="7">
    <source>
        <dbReference type="EMBL" id="BBB28083.1"/>
    </source>
</evidence>
<evidence type="ECO:0000256" key="4">
    <source>
        <dbReference type="PROSITE-ProRule" id="PRU00284"/>
    </source>
</evidence>
<dbReference type="KEGG" id="njp:NEJAP_0124"/>
<dbReference type="EMBL" id="AP014546">
    <property type="protein sequence ID" value="BBB28083.1"/>
    <property type="molecule type" value="Genomic_DNA"/>
</dbReference>
<proteinExistence type="inferred from homology"/>
<dbReference type="PRINTS" id="PR00260">
    <property type="entry name" value="CHEMTRNSDUCR"/>
</dbReference>
<dbReference type="PANTHER" id="PTHR32089:SF70">
    <property type="entry name" value="ENERGY TAXIS MODULATING METHYL ACCEPTING SENSORY TRANSDUCER"/>
    <property type="match status" value="1"/>
</dbReference>
<comment type="subcellular location">
    <subcellularLocation>
        <location evidence="1">Membrane</location>
    </subcellularLocation>
</comment>
<dbReference type="SUPFAM" id="SSF58104">
    <property type="entry name" value="Methyl-accepting chemotaxis protein (MCP) signaling domain"/>
    <property type="match status" value="1"/>
</dbReference>
<dbReference type="Gene3D" id="1.20.120.30">
    <property type="entry name" value="Aspartate receptor, ligand-binding domain"/>
    <property type="match status" value="1"/>
</dbReference>
<dbReference type="InterPro" id="IPR004090">
    <property type="entry name" value="Chemotax_Me-accpt_rcpt"/>
</dbReference>
<dbReference type="Pfam" id="PF13682">
    <property type="entry name" value="CZB"/>
    <property type="match status" value="1"/>
</dbReference>
<evidence type="ECO:0000256" key="2">
    <source>
        <dbReference type="ARBA" id="ARBA00023224"/>
    </source>
</evidence>
<feature type="domain" description="Methyl-accepting transducer" evidence="6">
    <location>
        <begin position="73"/>
        <end position="278"/>
    </location>
</feature>
<sequence>MFFSKKLHAQISHYENEILKINNEKEAALQENRELKQLLSEFSDKPSADLNDQKQLCLAWIKGNNLVTNARDTIAKTAESLHSEKGALSESMGVFDQTEQAVNIILRKVEVIQSSSNTCNDKIEDLLSVSKQIEDFVDIIGGISDQTNLLALNAAIEAARAGEAGRGFAVVADEVRNLAKKASEASDNIASLVKQIAIKTGEASHDIQNVQNTSSEVVASAEQIRCGVTQVVSLSSHMKHVIQSSSSDAFIQTVKLDHVIWKNAVYDRIITGDLHNVNSLSDHTSCRLGQWYFTGDGHKDYKHLPSYSRIASPHEDVHKQGLAAVEAARIGDMVMTADHLMKMEQASSTVAEYLTQLNAELS</sequence>
<reference evidence="7 8" key="1">
    <citation type="journal article" date="2008" name="Int. J. Syst. Evol. Microbiol.">
        <title>Neptunomonas japonica sp. nov., an Osedax japonicus symbiont-like bacterium isolated from sediment adjacent to sperm whale carcasses off Kagoshima, Japan.</title>
        <authorList>
            <person name="Miyazaki M."/>
            <person name="Nogi Y."/>
            <person name="Fujiwara Y."/>
            <person name="Kawato M."/>
            <person name="Kubokawa K."/>
            <person name="Horikoshi K."/>
        </authorList>
    </citation>
    <scope>NUCLEOTIDE SEQUENCE [LARGE SCALE GENOMIC DNA]</scope>
    <source>
        <strain evidence="7 8">JAMM 1380</strain>
    </source>
</reference>
<name>A0A7R6P668_9GAMM</name>
<evidence type="ECO:0000259" key="6">
    <source>
        <dbReference type="PROSITE" id="PS50111"/>
    </source>
</evidence>
<keyword evidence="2 4" id="KW-0807">Transducer</keyword>
<dbReference type="GO" id="GO:0016020">
    <property type="term" value="C:membrane"/>
    <property type="evidence" value="ECO:0007669"/>
    <property type="project" value="UniProtKB-SubCell"/>
</dbReference>
<evidence type="ECO:0000313" key="8">
    <source>
        <dbReference type="Proteomes" id="UP000595332"/>
    </source>
</evidence>
<dbReference type="PANTHER" id="PTHR32089">
    <property type="entry name" value="METHYL-ACCEPTING CHEMOTAXIS PROTEIN MCPB"/>
    <property type="match status" value="1"/>
</dbReference>
<dbReference type="GO" id="GO:0007165">
    <property type="term" value="P:signal transduction"/>
    <property type="evidence" value="ECO:0007669"/>
    <property type="project" value="UniProtKB-KW"/>
</dbReference>
<comment type="similarity">
    <text evidence="3">Belongs to the methyl-accepting chemotaxis (MCP) protein family.</text>
</comment>
<evidence type="ECO:0000256" key="3">
    <source>
        <dbReference type="ARBA" id="ARBA00029447"/>
    </source>
</evidence>